<evidence type="ECO:0000259" key="3">
    <source>
        <dbReference type="Pfam" id="PF20994"/>
    </source>
</evidence>
<evidence type="ECO:0000313" key="4">
    <source>
        <dbReference type="EMBL" id="KAK7203092.1"/>
    </source>
</evidence>
<sequence>MDRPTGRNERLAARIRGSGARKVTESMFSISYTRNVTPKAIHKGGSQTMLELNNARKTPQLPASASSGKKVKITPRERSSVRRSTKRRPVVAAADTPAKTATATATATPASSIRKVRRRSTAVSHTPVVEEERPEEQPSYTPALPDVVTDRGSREESIRRPRASNAPSARKTPAPTSSPRRAPTPKSSPRRAPAPKSSPRRNPTPQQIPARRAQPTQPVSRPKTKSTTKPQTSQKVKKAEHGAKGARVLAFKLPRKGGRGASYLSGVDVVTRVTIEQLTTASLVQPEVFNRRVIETYTEEVEARLMAMCDAVDTHGILSRATRKSDRKVYELRERLLELRSDRQKVQDQITTLRESYLKKKSDLISEGLVQDVLEAVGSVKTRAAHDAESTEEEATAEDATDKRVGVVAQLSRIAPLVCGEYGVLGRLREFNDMLEAVK</sequence>
<dbReference type="InterPro" id="IPR048743">
    <property type="entry name" value="AME1"/>
</dbReference>
<dbReference type="GeneID" id="90040945"/>
<name>A0ABR1EZQ7_9ASCO</name>
<proteinExistence type="predicted"/>
<accession>A0ABR1EZQ7</accession>
<gene>
    <name evidence="4" type="ORF">BZA70DRAFT_81385</name>
</gene>
<keyword evidence="5" id="KW-1185">Reference proteome</keyword>
<organism evidence="4 5">
    <name type="scientific">Myxozyma melibiosi</name>
    <dbReference type="NCBI Taxonomy" id="54550"/>
    <lineage>
        <taxon>Eukaryota</taxon>
        <taxon>Fungi</taxon>
        <taxon>Dikarya</taxon>
        <taxon>Ascomycota</taxon>
        <taxon>Saccharomycotina</taxon>
        <taxon>Lipomycetes</taxon>
        <taxon>Lipomycetales</taxon>
        <taxon>Lipomycetaceae</taxon>
        <taxon>Myxozyma</taxon>
    </lineage>
</organism>
<feature type="compositionally biased region" description="Low complexity" evidence="2">
    <location>
        <begin position="225"/>
        <end position="234"/>
    </location>
</feature>
<protein>
    <recommendedName>
        <fullName evidence="3">Inner kinetochore subunit AME1 domain-containing protein</fullName>
    </recommendedName>
</protein>
<dbReference type="EMBL" id="JBBJBU010000013">
    <property type="protein sequence ID" value="KAK7203092.1"/>
    <property type="molecule type" value="Genomic_DNA"/>
</dbReference>
<dbReference type="Proteomes" id="UP001498771">
    <property type="component" value="Unassembled WGS sequence"/>
</dbReference>
<comment type="caution">
    <text evidence="4">The sequence shown here is derived from an EMBL/GenBank/DDBJ whole genome shotgun (WGS) entry which is preliminary data.</text>
</comment>
<feature type="compositionally biased region" description="Basic and acidic residues" evidence="2">
    <location>
        <begin position="148"/>
        <end position="159"/>
    </location>
</feature>
<keyword evidence="1" id="KW-0175">Coiled coil</keyword>
<dbReference type="Pfam" id="PF20994">
    <property type="entry name" value="CENPU"/>
    <property type="match status" value="1"/>
</dbReference>
<feature type="domain" description="Inner kinetochore subunit AME1" evidence="3">
    <location>
        <begin position="287"/>
        <end position="437"/>
    </location>
</feature>
<feature type="coiled-coil region" evidence="1">
    <location>
        <begin position="329"/>
        <end position="356"/>
    </location>
</feature>
<feature type="compositionally biased region" description="Polar residues" evidence="2">
    <location>
        <begin position="45"/>
        <end position="67"/>
    </location>
</feature>
<feature type="region of interest" description="Disordered" evidence="2">
    <location>
        <begin position="43"/>
        <end position="243"/>
    </location>
</feature>
<feature type="compositionally biased region" description="Low complexity" evidence="2">
    <location>
        <begin position="163"/>
        <end position="201"/>
    </location>
</feature>
<evidence type="ECO:0000256" key="1">
    <source>
        <dbReference type="SAM" id="Coils"/>
    </source>
</evidence>
<evidence type="ECO:0000313" key="5">
    <source>
        <dbReference type="Proteomes" id="UP001498771"/>
    </source>
</evidence>
<dbReference type="RefSeq" id="XP_064766125.1">
    <property type="nucleotide sequence ID" value="XM_064915433.1"/>
</dbReference>
<feature type="compositionally biased region" description="Low complexity" evidence="2">
    <location>
        <begin position="92"/>
        <end position="110"/>
    </location>
</feature>
<evidence type="ECO:0000256" key="2">
    <source>
        <dbReference type="SAM" id="MobiDB-lite"/>
    </source>
</evidence>
<reference evidence="4 5" key="1">
    <citation type="submission" date="2024-03" db="EMBL/GenBank/DDBJ databases">
        <title>Genome-scale model development and genomic sequencing of the oleaginous clade Lipomyces.</title>
        <authorList>
            <consortium name="Lawrence Berkeley National Laboratory"/>
            <person name="Czajka J.J."/>
            <person name="Han Y."/>
            <person name="Kim J."/>
            <person name="Mondo S.J."/>
            <person name="Hofstad B.A."/>
            <person name="Robles A."/>
            <person name="Haridas S."/>
            <person name="Riley R."/>
            <person name="LaButti K."/>
            <person name="Pangilinan J."/>
            <person name="Andreopoulos W."/>
            <person name="Lipzen A."/>
            <person name="Yan J."/>
            <person name="Wang M."/>
            <person name="Ng V."/>
            <person name="Grigoriev I.V."/>
            <person name="Spatafora J.W."/>
            <person name="Magnuson J.K."/>
            <person name="Baker S.E."/>
            <person name="Pomraning K.R."/>
        </authorList>
    </citation>
    <scope>NUCLEOTIDE SEQUENCE [LARGE SCALE GENOMIC DNA]</scope>
    <source>
        <strain evidence="4 5">Phaff 52-87</strain>
    </source>
</reference>